<name>A5B4F7_VITVI</name>
<dbReference type="GO" id="GO:0007264">
    <property type="term" value="P:small GTPase-mediated signal transduction"/>
    <property type="evidence" value="ECO:0007669"/>
    <property type="project" value="InterPro"/>
</dbReference>
<gene>
    <name evidence="2" type="ORF">VITISV_035473</name>
</gene>
<keyword evidence="1" id="KW-0732">Signal</keyword>
<proteinExistence type="predicted"/>
<dbReference type="EMBL" id="AM446203">
    <property type="protein sequence ID" value="CAN78645.1"/>
    <property type="molecule type" value="Genomic_DNA"/>
</dbReference>
<evidence type="ECO:0000313" key="2">
    <source>
        <dbReference type="EMBL" id="CAN78645.1"/>
    </source>
</evidence>
<feature type="chain" id="PRO_5002679463" evidence="1">
    <location>
        <begin position="22"/>
        <end position="314"/>
    </location>
</feature>
<organism evidence="2">
    <name type="scientific">Vitis vinifera</name>
    <name type="common">Grape</name>
    <dbReference type="NCBI Taxonomy" id="29760"/>
    <lineage>
        <taxon>Eukaryota</taxon>
        <taxon>Viridiplantae</taxon>
        <taxon>Streptophyta</taxon>
        <taxon>Embryophyta</taxon>
        <taxon>Tracheophyta</taxon>
        <taxon>Spermatophyta</taxon>
        <taxon>Magnoliopsida</taxon>
        <taxon>eudicotyledons</taxon>
        <taxon>Gunneridae</taxon>
        <taxon>Pentapetalae</taxon>
        <taxon>rosids</taxon>
        <taxon>Vitales</taxon>
        <taxon>Vitaceae</taxon>
        <taxon>Viteae</taxon>
        <taxon>Vitis</taxon>
    </lineage>
</organism>
<dbReference type="GO" id="GO:0005085">
    <property type="term" value="F:guanyl-nucleotide exchange factor activity"/>
    <property type="evidence" value="ECO:0007669"/>
    <property type="project" value="InterPro"/>
</dbReference>
<accession>A5B4F7</accession>
<reference evidence="2" key="1">
    <citation type="journal article" date="2007" name="PLoS ONE">
        <title>The first genome sequence of an elite grapevine cultivar (Pinot noir Vitis vinifera L.): coping with a highly heterozygous genome.</title>
        <authorList>
            <person name="Velasco R."/>
            <person name="Zharkikh A."/>
            <person name="Troggio M."/>
            <person name="Cartwright D.A."/>
            <person name="Cestaro A."/>
            <person name="Pruss D."/>
            <person name="Pindo M."/>
            <person name="FitzGerald L.M."/>
            <person name="Vezzulli S."/>
            <person name="Reid J."/>
            <person name="Malacarne G."/>
            <person name="Iliev D."/>
            <person name="Coppola G."/>
            <person name="Wardell B."/>
            <person name="Micheletti D."/>
            <person name="Macalma T."/>
            <person name="Facci M."/>
            <person name="Mitchell J.T."/>
            <person name="Perazzolli M."/>
            <person name="Eldredge G."/>
            <person name="Gatto P."/>
            <person name="Oyzerski R."/>
            <person name="Moretto M."/>
            <person name="Gutin N."/>
            <person name="Stefanini M."/>
            <person name="Chen Y."/>
            <person name="Segala C."/>
            <person name="Davenport C."/>
            <person name="Dematte L."/>
            <person name="Mraz A."/>
            <person name="Battilana J."/>
            <person name="Stormo K."/>
            <person name="Costa F."/>
            <person name="Tao Q."/>
            <person name="Si-Ammour A."/>
            <person name="Harkins T."/>
            <person name="Lackey A."/>
            <person name="Perbost C."/>
            <person name="Taillon B."/>
            <person name="Stella A."/>
            <person name="Solovyev V."/>
            <person name="Fawcett J.A."/>
            <person name="Sterck L."/>
            <person name="Vandepoele K."/>
            <person name="Grando S.M."/>
            <person name="Toppo S."/>
            <person name="Moser C."/>
            <person name="Lanchbury J."/>
            <person name="Bogden R."/>
            <person name="Skolnick M."/>
            <person name="Sgaramella V."/>
            <person name="Bhatnagar S.K."/>
            <person name="Fontana P."/>
            <person name="Gutin A."/>
            <person name="Van de Peer Y."/>
            <person name="Salamini F."/>
            <person name="Viola R."/>
        </authorList>
    </citation>
    <scope>NUCLEOTIDE SEQUENCE</scope>
</reference>
<dbReference type="PANTHER" id="PTHR23317">
    <property type="entry name" value="DEDICATOR OF CYTOKINESIS DOCK"/>
    <property type="match status" value="1"/>
</dbReference>
<dbReference type="AlphaFoldDB" id="A5B4F7"/>
<dbReference type="InterPro" id="IPR026791">
    <property type="entry name" value="DOCK"/>
</dbReference>
<dbReference type="PANTHER" id="PTHR23317:SF76">
    <property type="entry name" value="LD20667P"/>
    <property type="match status" value="1"/>
</dbReference>
<dbReference type="ExpressionAtlas" id="A5B4F7">
    <property type="expression patterns" value="baseline and differential"/>
</dbReference>
<sequence length="314" mass="35918">MNGYLKAVILVVLFRLRSEISLPIMRELVPHYLQDSGKERLDYLEDGKNIFRLRLRLCSSLYPINERIRDFFLEYDRHTLRTSPPWGSELLEAINSLKNVDSTALLQFLHPILNMLLHLIGNGGETLQVAAFRAMVNILTRVQHESVDDAERNRFLVNYVDYAFDDFGGRQPPVYPGLSTVWGSLARSKVEDVGSNLRLVYFSPLGFYKRGFCRHPFERHFASLEPSAQKHEFDQGDTSCPCLWVLLKVNFDGCFLGNLEQLGIGRLLRSNFGMVQRTFLNTVEAEIQTLLRGLLQVKTLSFSSLLVGDFAIII</sequence>
<evidence type="ECO:0000256" key="1">
    <source>
        <dbReference type="SAM" id="SignalP"/>
    </source>
</evidence>
<feature type="signal peptide" evidence="1">
    <location>
        <begin position="1"/>
        <end position="21"/>
    </location>
</feature>
<protein>
    <submittedName>
        <fullName evidence="2">Uncharacterized protein</fullName>
    </submittedName>
</protein>